<sequence length="390" mass="44280">MDQTKFSLYDKIVSLDKKVVVIDIGRRYTKFGINGDPQPRCIIPSVIKDTDTGKVKSIFQYETNDELYNNLVAFFHYLYFKRILLSPKDTKVIIVESLLAPVQFRETLAKVLFCHMQISYLLMVPSHMVALYTLAVSTGLVIDIGHEEACLIPVYEGYPVLHSYQSFPIAGQAIENNIKRLLLEHYKKADPTKLSVIHNLSDDVLEDIKVRLCFVTTLERSQKMLANEEISPPPSVDYRLGGTEMLTIPGRIRETACEILFDMDADEISLPTMILNSLLKVSTDMRKPLAESILLMGGTASILGVKSRLLNELRYLVKTSKYKDKLFIDEFKLHTSPSHENYTAWLGGSLVGVTEMVNMNSVTREEYKTKGDIPDWANLKYNSKPEINPK</sequence>
<evidence type="ECO:0000313" key="2">
    <source>
        <dbReference type="EMBL" id="KAK6622463.1"/>
    </source>
</evidence>
<dbReference type="Pfam" id="PF00022">
    <property type="entry name" value="Actin"/>
    <property type="match status" value="1"/>
</dbReference>
<name>A0ABR1AME1_POLSC</name>
<dbReference type="SMART" id="SM00268">
    <property type="entry name" value="ACTIN"/>
    <property type="match status" value="1"/>
</dbReference>
<proteinExistence type="inferred from homology"/>
<comment type="caution">
    <text evidence="2">The sequence shown here is derived from an EMBL/GenBank/DDBJ whole genome shotgun (WGS) entry which is preliminary data.</text>
</comment>
<accession>A0ABR1AME1</accession>
<dbReference type="SUPFAM" id="SSF53067">
    <property type="entry name" value="Actin-like ATPase domain"/>
    <property type="match status" value="2"/>
</dbReference>
<dbReference type="Gene3D" id="3.90.640.10">
    <property type="entry name" value="Actin, Chain A, domain 4"/>
    <property type="match status" value="1"/>
</dbReference>
<keyword evidence="3" id="KW-1185">Reference proteome</keyword>
<dbReference type="PANTHER" id="PTHR11937">
    <property type="entry name" value="ACTIN"/>
    <property type="match status" value="1"/>
</dbReference>
<dbReference type="Proteomes" id="UP001359485">
    <property type="component" value="Unassembled WGS sequence"/>
</dbReference>
<evidence type="ECO:0000256" key="1">
    <source>
        <dbReference type="RuleBase" id="RU000487"/>
    </source>
</evidence>
<dbReference type="EMBL" id="JAWJWF010000047">
    <property type="protein sequence ID" value="KAK6622463.1"/>
    <property type="molecule type" value="Genomic_DNA"/>
</dbReference>
<dbReference type="CDD" id="cd10207">
    <property type="entry name" value="ASKHA_NBD_Arp10"/>
    <property type="match status" value="1"/>
</dbReference>
<comment type="similarity">
    <text evidence="1">Belongs to the actin family.</text>
</comment>
<organism evidence="2 3">
    <name type="scientific">Polyplax serrata</name>
    <name type="common">Common mouse louse</name>
    <dbReference type="NCBI Taxonomy" id="468196"/>
    <lineage>
        <taxon>Eukaryota</taxon>
        <taxon>Metazoa</taxon>
        <taxon>Ecdysozoa</taxon>
        <taxon>Arthropoda</taxon>
        <taxon>Hexapoda</taxon>
        <taxon>Insecta</taxon>
        <taxon>Pterygota</taxon>
        <taxon>Neoptera</taxon>
        <taxon>Paraneoptera</taxon>
        <taxon>Psocodea</taxon>
        <taxon>Troctomorpha</taxon>
        <taxon>Phthiraptera</taxon>
        <taxon>Anoplura</taxon>
        <taxon>Polyplacidae</taxon>
        <taxon>Polyplax</taxon>
    </lineage>
</organism>
<evidence type="ECO:0000313" key="3">
    <source>
        <dbReference type="Proteomes" id="UP001359485"/>
    </source>
</evidence>
<dbReference type="InterPro" id="IPR004000">
    <property type="entry name" value="Actin"/>
</dbReference>
<evidence type="ECO:0008006" key="4">
    <source>
        <dbReference type="Google" id="ProtNLM"/>
    </source>
</evidence>
<reference evidence="2 3" key="1">
    <citation type="submission" date="2023-09" db="EMBL/GenBank/DDBJ databases">
        <title>Genomes of two closely related lineages of the louse Polyplax serrata with different host specificities.</title>
        <authorList>
            <person name="Martinu J."/>
            <person name="Tarabai H."/>
            <person name="Stefka J."/>
            <person name="Hypsa V."/>
        </authorList>
    </citation>
    <scope>NUCLEOTIDE SEQUENCE [LARGE SCALE GENOMIC DNA]</scope>
    <source>
        <strain evidence="2">98ZLc_SE</strain>
    </source>
</reference>
<protein>
    <recommendedName>
        <fullName evidence="4">Actin-related protein 10</fullName>
    </recommendedName>
</protein>
<gene>
    <name evidence="2" type="ORF">RUM44_002274</name>
</gene>
<dbReference type="InterPro" id="IPR043129">
    <property type="entry name" value="ATPase_NBD"/>
</dbReference>
<dbReference type="Gene3D" id="3.30.420.40">
    <property type="match status" value="2"/>
</dbReference>